<dbReference type="Gene3D" id="3.90.320.10">
    <property type="match status" value="1"/>
</dbReference>
<feature type="domain" description="PD-(D/E)XK endonuclease-like" evidence="2">
    <location>
        <begin position="711"/>
        <end position="928"/>
    </location>
</feature>
<evidence type="ECO:0000313" key="3">
    <source>
        <dbReference type="EMBL" id="SHJ04370.1"/>
    </source>
</evidence>
<dbReference type="Pfam" id="PF12705">
    <property type="entry name" value="PDDEXK_1"/>
    <property type="match status" value="1"/>
</dbReference>
<dbReference type="InterPro" id="IPR014153">
    <property type="entry name" value="Ds_break_AddB"/>
</dbReference>
<gene>
    <name evidence="3" type="ORF">SAMN05444417_2653</name>
</gene>
<keyword evidence="4" id="KW-1185">Reference proteome</keyword>
<dbReference type="AlphaFoldDB" id="A0A1M6G375"/>
<feature type="region of interest" description="Disordered" evidence="1">
    <location>
        <begin position="959"/>
        <end position="982"/>
    </location>
</feature>
<sequence length="982" mass="104715">MTGPFAPGEPRLFTLPAGIDGPAEIRRGLEARLPSGDPAALSRVTILANSRRMARAVAAAWADGPARLLPRIRTIADLATAPLTGDPRPPVSPVRRRLELSQLVGRLLAADGRIAPRTALYDLADSLARLADEMHDEGVPAAALSALETGDLSGHWDRTLRFLDIAAHWMDGESAAPTEALRLRRQVETLAARWAAESPEGPMLVVGSTGSRGTTAALIEAVCRLPQGAAILPGHDPDLPGDVWDRLSDPGDSESGEDHPQYRTAALAARLDLAPVALPAWTEAAPPDPARNRLISLALRPAPVTDQWLAEAPGLGDLAAATARITLLEAPSPRAESETIALRIRAAVEAGTKTILVTPDRVLTRQVAAALDRWDIAVDDSAGTPLPLTAPGRLLRQVAGLMGRRLAAADLLALLKHPLVVRGGARGDHVLATQRLEVRIRKDGPPFPDRAALTAHSAEAPGWADWIADVTGPLAAADPAPVEAHIARHLAAAEALVAGPDGAAPDELWAGPAGREARARMAEFARHAEAGGTVSPADYRALADGILSRGEVRGGEDGHPLVLIRGTLEARVETAPLVILGGLVDGVWPPVPAPDPWLNRQLRREAGLLSPERQVGLSAHDFTQAAAAEEVWFTRALRTDEAQTVPSRWLNRIVTLIGGLPEQDGPRALEAMRDRGAGWLARAAALSVPPARVDPAPRPSPVVPVEARPDRLSVSDIAALIRDPYALYARKILGLYPLGPLRQSPDARDRGTALHAVLERFVREGTDPAAPDARARLLDTAARVLDEVCPWPTVRQVWLARFRRIAAAWLADEVARRVRGAPAHLEITGRAPLAGLGVEIVAKADRIDTDGAGGAWIYDYKTGAPPTKNAQIAFEKQLLIEAAMLDRGAFPGLDGYRTAGAAYIGLGAKPGEVEAPLEDHDTWDRLVELVGAWQSPTRGYTARIAPQWAWESGDHDHLARRGEWEDTDTPRPVDVARGEDPP</sequence>
<dbReference type="Proteomes" id="UP000184292">
    <property type="component" value="Unassembled WGS sequence"/>
</dbReference>
<dbReference type="RefSeq" id="WP_073331384.1">
    <property type="nucleotide sequence ID" value="NZ_FQYO01000004.1"/>
</dbReference>
<dbReference type="EMBL" id="FQYO01000004">
    <property type="protein sequence ID" value="SHJ04370.1"/>
    <property type="molecule type" value="Genomic_DNA"/>
</dbReference>
<evidence type="ECO:0000259" key="2">
    <source>
        <dbReference type="Pfam" id="PF12705"/>
    </source>
</evidence>
<protein>
    <submittedName>
        <fullName evidence="3">Double-strand break repair protein AddB</fullName>
    </submittedName>
</protein>
<feature type="region of interest" description="Disordered" evidence="1">
    <location>
        <begin position="234"/>
        <end position="260"/>
    </location>
</feature>
<dbReference type="OrthoDB" id="9780606at2"/>
<dbReference type="InterPro" id="IPR011604">
    <property type="entry name" value="PDDEXK-like_dom_sf"/>
</dbReference>
<dbReference type="SUPFAM" id="SSF52540">
    <property type="entry name" value="P-loop containing nucleoside triphosphate hydrolases"/>
    <property type="match status" value="1"/>
</dbReference>
<dbReference type="InterPro" id="IPR038726">
    <property type="entry name" value="PDDEXK_AddAB-type"/>
</dbReference>
<reference evidence="3 4" key="1">
    <citation type="submission" date="2016-11" db="EMBL/GenBank/DDBJ databases">
        <authorList>
            <person name="Jaros S."/>
            <person name="Januszkiewicz K."/>
            <person name="Wedrychowicz H."/>
        </authorList>
    </citation>
    <scope>NUCLEOTIDE SEQUENCE [LARGE SCALE GENOMIC DNA]</scope>
    <source>
        <strain evidence="3 4">DSM 100565</strain>
    </source>
</reference>
<dbReference type="STRING" id="1447782.SAMN05444417_2653"/>
<organism evidence="3 4">
    <name type="scientific">Wenxinia saemankumensis</name>
    <dbReference type="NCBI Taxonomy" id="1447782"/>
    <lineage>
        <taxon>Bacteria</taxon>
        <taxon>Pseudomonadati</taxon>
        <taxon>Pseudomonadota</taxon>
        <taxon>Alphaproteobacteria</taxon>
        <taxon>Rhodobacterales</taxon>
        <taxon>Roseobacteraceae</taxon>
        <taxon>Wenxinia</taxon>
    </lineage>
</organism>
<evidence type="ECO:0000313" key="4">
    <source>
        <dbReference type="Proteomes" id="UP000184292"/>
    </source>
</evidence>
<proteinExistence type="predicted"/>
<dbReference type="InterPro" id="IPR027417">
    <property type="entry name" value="P-loop_NTPase"/>
</dbReference>
<accession>A0A1M6G375</accession>
<dbReference type="NCBIfam" id="TIGR02786">
    <property type="entry name" value="addB_alphas"/>
    <property type="match status" value="1"/>
</dbReference>
<evidence type="ECO:0000256" key="1">
    <source>
        <dbReference type="SAM" id="MobiDB-lite"/>
    </source>
</evidence>
<feature type="compositionally biased region" description="Basic and acidic residues" evidence="1">
    <location>
        <begin position="235"/>
        <end position="249"/>
    </location>
</feature>
<name>A0A1M6G375_9RHOB</name>